<evidence type="ECO:0000256" key="4">
    <source>
        <dbReference type="ARBA" id="ARBA00022737"/>
    </source>
</evidence>
<dbReference type="InterPro" id="IPR050687">
    <property type="entry name" value="Dynein_IC"/>
</dbReference>
<dbReference type="PANTHER" id="PTHR12442:SF12">
    <property type="entry name" value="DYNEIN AXONEMAL INTERMEDIATE CHAIN 4"/>
    <property type="match status" value="1"/>
</dbReference>
<sequence>MSTSKQSKKLLAPRPHDSNRSKNASYVRSSKNFHGRAPAFASVRSNLVSSASGSKRAQPGGASEKTSHYRPVVQIFDEAGIDVTPQPLLHMDPNMMKKNVIGDSSVGTPTDLMSQASASIYGTQAGTTAATSVFGGGPFTRSVFTQSYDTSSDSIPPDDIGSPDLTTFAEVRHKRQEVQEVPTEDDLGNVVDIVLTETDTIWMLDLPDTKVSKESEEAPGVKERLTTYAELVKSRPGNDLYAERGMNTFNEPHKLKSVVTNKIETNAVGVECTNWDMFDTYDAIEKEQKAIEEAKEEEGTISRPTSPKEEGAETATAKAEASGEELAAPRAKGLRKPYSANITGRESRNTEDSSMLGSEVQSTLETNIELSDKEKLAQEWHDLSQSEELHSHLFLIERVINLNTYQNKQALYRNFLPLMYKPKGKKGKRVMSYLIV</sequence>
<comment type="caution">
    <text evidence="9">The sequence shown here is derived from an EMBL/GenBank/DDBJ whole genome shotgun (WGS) entry which is preliminary data.</text>
</comment>
<dbReference type="AlphaFoldDB" id="A0AAE1E9B9"/>
<dbReference type="Proteomes" id="UP001283361">
    <property type="component" value="Unassembled WGS sequence"/>
</dbReference>
<evidence type="ECO:0000256" key="2">
    <source>
        <dbReference type="ARBA" id="ARBA00022490"/>
    </source>
</evidence>
<gene>
    <name evidence="9" type="ORF">RRG08_017185</name>
</gene>
<evidence type="ECO:0000256" key="7">
    <source>
        <dbReference type="ARBA" id="ARBA00023273"/>
    </source>
</evidence>
<keyword evidence="3" id="KW-0853">WD repeat</keyword>
<evidence type="ECO:0000313" key="9">
    <source>
        <dbReference type="EMBL" id="KAK3798270.1"/>
    </source>
</evidence>
<keyword evidence="4" id="KW-0677">Repeat</keyword>
<evidence type="ECO:0000256" key="1">
    <source>
        <dbReference type="ARBA" id="ARBA00004430"/>
    </source>
</evidence>
<dbReference type="EMBL" id="JAWDGP010000700">
    <property type="protein sequence ID" value="KAK3798270.1"/>
    <property type="molecule type" value="Genomic_DNA"/>
</dbReference>
<evidence type="ECO:0000256" key="6">
    <source>
        <dbReference type="ARBA" id="ARBA00023212"/>
    </source>
</evidence>
<evidence type="ECO:0000256" key="5">
    <source>
        <dbReference type="ARBA" id="ARBA00023069"/>
    </source>
</evidence>
<keyword evidence="2" id="KW-0963">Cytoplasm</keyword>
<feature type="compositionally biased region" description="Basic and acidic residues" evidence="8">
    <location>
        <begin position="293"/>
        <end position="311"/>
    </location>
</feature>
<comment type="subcellular location">
    <subcellularLocation>
        <location evidence="1">Cytoplasm</location>
        <location evidence="1">Cytoskeleton</location>
        <location evidence="1">Cilium axoneme</location>
    </subcellularLocation>
</comment>
<feature type="compositionally biased region" description="Polar residues" evidence="8">
    <location>
        <begin position="21"/>
        <end position="32"/>
    </location>
</feature>
<dbReference type="PANTHER" id="PTHR12442">
    <property type="entry name" value="DYNEIN INTERMEDIATE CHAIN"/>
    <property type="match status" value="1"/>
</dbReference>
<dbReference type="GO" id="GO:0045504">
    <property type="term" value="F:dynein heavy chain binding"/>
    <property type="evidence" value="ECO:0007669"/>
    <property type="project" value="TreeGrafter"/>
</dbReference>
<evidence type="ECO:0000313" key="10">
    <source>
        <dbReference type="Proteomes" id="UP001283361"/>
    </source>
</evidence>
<evidence type="ECO:0000256" key="8">
    <source>
        <dbReference type="SAM" id="MobiDB-lite"/>
    </source>
</evidence>
<feature type="region of interest" description="Disordered" evidence="8">
    <location>
        <begin position="1"/>
        <end position="69"/>
    </location>
</feature>
<proteinExistence type="predicted"/>
<keyword evidence="7" id="KW-0966">Cell projection</keyword>
<keyword evidence="6" id="KW-0206">Cytoskeleton</keyword>
<protein>
    <submittedName>
        <fullName evidence="9">Uncharacterized protein</fullName>
    </submittedName>
</protein>
<evidence type="ECO:0000256" key="3">
    <source>
        <dbReference type="ARBA" id="ARBA00022574"/>
    </source>
</evidence>
<organism evidence="9 10">
    <name type="scientific">Elysia crispata</name>
    <name type="common">lettuce slug</name>
    <dbReference type="NCBI Taxonomy" id="231223"/>
    <lineage>
        <taxon>Eukaryota</taxon>
        <taxon>Metazoa</taxon>
        <taxon>Spiralia</taxon>
        <taxon>Lophotrochozoa</taxon>
        <taxon>Mollusca</taxon>
        <taxon>Gastropoda</taxon>
        <taxon>Heterobranchia</taxon>
        <taxon>Euthyneura</taxon>
        <taxon>Panpulmonata</taxon>
        <taxon>Sacoglossa</taxon>
        <taxon>Placobranchoidea</taxon>
        <taxon>Plakobranchidae</taxon>
        <taxon>Elysia</taxon>
    </lineage>
</organism>
<name>A0AAE1E9B9_9GAST</name>
<feature type="region of interest" description="Disordered" evidence="8">
    <location>
        <begin position="293"/>
        <end position="358"/>
    </location>
</feature>
<keyword evidence="10" id="KW-1185">Reference proteome</keyword>
<accession>A0AAE1E9B9</accession>
<dbReference type="GO" id="GO:0045503">
    <property type="term" value="F:dynein light chain binding"/>
    <property type="evidence" value="ECO:0007669"/>
    <property type="project" value="TreeGrafter"/>
</dbReference>
<dbReference type="GO" id="GO:0005858">
    <property type="term" value="C:axonemal dynein complex"/>
    <property type="evidence" value="ECO:0007669"/>
    <property type="project" value="TreeGrafter"/>
</dbReference>
<dbReference type="GO" id="GO:0003341">
    <property type="term" value="P:cilium movement"/>
    <property type="evidence" value="ECO:0007669"/>
    <property type="project" value="TreeGrafter"/>
</dbReference>
<feature type="compositionally biased region" description="Polar residues" evidence="8">
    <location>
        <begin position="43"/>
        <end position="55"/>
    </location>
</feature>
<reference evidence="9" key="1">
    <citation type="journal article" date="2023" name="G3 (Bethesda)">
        <title>A reference genome for the long-term kleptoplast-retaining sea slug Elysia crispata morphotype clarki.</title>
        <authorList>
            <person name="Eastman K.E."/>
            <person name="Pendleton A.L."/>
            <person name="Shaikh M.A."/>
            <person name="Suttiyut T."/>
            <person name="Ogas R."/>
            <person name="Tomko P."/>
            <person name="Gavelis G."/>
            <person name="Widhalm J.R."/>
            <person name="Wisecaver J.H."/>
        </authorList>
    </citation>
    <scope>NUCLEOTIDE SEQUENCE</scope>
    <source>
        <strain evidence="9">ECLA1</strain>
    </source>
</reference>
<keyword evidence="5" id="KW-0969">Cilium</keyword>